<feature type="transmembrane region" description="Helical" evidence="1">
    <location>
        <begin position="53"/>
        <end position="76"/>
    </location>
</feature>
<evidence type="ECO:0000256" key="1">
    <source>
        <dbReference type="SAM" id="Phobius"/>
    </source>
</evidence>
<dbReference type="AlphaFoldDB" id="A0A8X8GDY4"/>
<organism evidence="2 3">
    <name type="scientific">Acinetobacter guillouiae</name>
    <name type="common">Acinetobacter genomosp. 11</name>
    <dbReference type="NCBI Taxonomy" id="106649"/>
    <lineage>
        <taxon>Bacteria</taxon>
        <taxon>Pseudomonadati</taxon>
        <taxon>Pseudomonadota</taxon>
        <taxon>Gammaproteobacteria</taxon>
        <taxon>Moraxellales</taxon>
        <taxon>Moraxellaceae</taxon>
        <taxon>Acinetobacter</taxon>
    </lineage>
</organism>
<accession>A0A8X8GDY4</accession>
<protein>
    <submittedName>
        <fullName evidence="2">Uncharacterized protein</fullName>
    </submittedName>
</protein>
<sequence>MLEFIITLISSFLRIENKPYLTFFIRTVTISLITALFLIIFDSSGKEIMESLNWLVDCSLFIGLLISFIAGICGIGRENVER</sequence>
<dbReference type="Proteomes" id="UP000887320">
    <property type="component" value="Unassembled WGS sequence"/>
</dbReference>
<evidence type="ECO:0000313" key="2">
    <source>
        <dbReference type="EMBL" id="MCF0264017.1"/>
    </source>
</evidence>
<comment type="caution">
    <text evidence="2">The sequence shown here is derived from an EMBL/GenBank/DDBJ whole genome shotgun (WGS) entry which is preliminary data.</text>
</comment>
<keyword evidence="1" id="KW-1133">Transmembrane helix</keyword>
<dbReference type="RefSeq" id="WP_234622958.1">
    <property type="nucleotide sequence ID" value="NZ_JAHWXT010000001.1"/>
</dbReference>
<keyword evidence="1" id="KW-0472">Membrane</keyword>
<proteinExistence type="predicted"/>
<dbReference type="EMBL" id="JAHWXT010000001">
    <property type="protein sequence ID" value="MCF0264017.1"/>
    <property type="molecule type" value="Genomic_DNA"/>
</dbReference>
<reference evidence="2" key="1">
    <citation type="submission" date="2021-07" db="EMBL/GenBank/DDBJ databases">
        <authorList>
            <person name="Fernandez M."/>
            <person name="Pereira P."/>
            <person name="Torres Tejerizo G.A."/>
            <person name="Gonzalez P."/>
            <person name="Agostini E."/>
        </authorList>
    </citation>
    <scope>NUCLEOTIDE SEQUENCE</scope>
    <source>
        <strain evidence="2">SFC 500-1A</strain>
    </source>
</reference>
<feature type="transmembrane region" description="Helical" evidence="1">
    <location>
        <begin position="20"/>
        <end position="41"/>
    </location>
</feature>
<evidence type="ECO:0000313" key="3">
    <source>
        <dbReference type="Proteomes" id="UP000887320"/>
    </source>
</evidence>
<keyword evidence="1" id="KW-0812">Transmembrane</keyword>
<gene>
    <name evidence="2" type="ORF">KW868_05970</name>
</gene>
<name>A0A8X8GDY4_ACIGI</name>